<accession>A0A383CXX5</accession>
<evidence type="ECO:0000313" key="1">
    <source>
        <dbReference type="EMBL" id="SVE36859.1"/>
    </source>
</evidence>
<name>A0A383CXX5_9ZZZZ</name>
<gene>
    <name evidence="1" type="ORF">METZ01_LOCUS489713</name>
</gene>
<sequence length="110" mass="12841">VWEPRKVLAIVKVMWGSKTIFGLHMLMIEFRGKNKLHFQVTQNWMVDVVLYPLFEVTSCRLSDIVSDVLPPRWVISHIVNGYVSKVDEVRQFSLITDGVQRKRFSHGEAR</sequence>
<dbReference type="AlphaFoldDB" id="A0A383CXX5"/>
<organism evidence="1">
    <name type="scientific">marine metagenome</name>
    <dbReference type="NCBI Taxonomy" id="408172"/>
    <lineage>
        <taxon>unclassified sequences</taxon>
        <taxon>metagenomes</taxon>
        <taxon>ecological metagenomes</taxon>
    </lineage>
</organism>
<proteinExistence type="predicted"/>
<feature type="non-terminal residue" evidence="1">
    <location>
        <position position="1"/>
    </location>
</feature>
<protein>
    <submittedName>
        <fullName evidence="1">Uncharacterized protein</fullName>
    </submittedName>
</protein>
<dbReference type="EMBL" id="UINC01212501">
    <property type="protein sequence ID" value="SVE36859.1"/>
    <property type="molecule type" value="Genomic_DNA"/>
</dbReference>
<reference evidence="1" key="1">
    <citation type="submission" date="2018-05" db="EMBL/GenBank/DDBJ databases">
        <authorList>
            <person name="Lanie J.A."/>
            <person name="Ng W.-L."/>
            <person name="Kazmierczak K.M."/>
            <person name="Andrzejewski T.M."/>
            <person name="Davidsen T.M."/>
            <person name="Wayne K.J."/>
            <person name="Tettelin H."/>
            <person name="Glass J.I."/>
            <person name="Rusch D."/>
            <person name="Podicherti R."/>
            <person name="Tsui H.-C.T."/>
            <person name="Winkler M.E."/>
        </authorList>
    </citation>
    <scope>NUCLEOTIDE SEQUENCE</scope>
</reference>